<evidence type="ECO:0000313" key="3">
    <source>
        <dbReference type="Proteomes" id="UP000642468"/>
    </source>
</evidence>
<protein>
    <submittedName>
        <fullName evidence="2">DUF4113 domain-containing protein</fullName>
    </submittedName>
</protein>
<evidence type="ECO:0000313" key="2">
    <source>
        <dbReference type="EMBL" id="MBD2716714.1"/>
    </source>
</evidence>
<reference evidence="2 3" key="1">
    <citation type="submission" date="2020-09" db="EMBL/GenBank/DDBJ databases">
        <authorList>
            <person name="Kim M.K."/>
        </authorList>
    </citation>
    <scope>NUCLEOTIDE SEQUENCE [LARGE SCALE GENOMIC DNA]</scope>
    <source>
        <strain evidence="2 3">BT646</strain>
    </source>
</reference>
<keyword evidence="3" id="KW-1185">Reference proteome</keyword>
<dbReference type="InterPro" id="IPR025188">
    <property type="entry name" value="DUF4113"/>
</dbReference>
<dbReference type="Pfam" id="PF13438">
    <property type="entry name" value="DUF4113"/>
    <property type="match status" value="1"/>
</dbReference>
<dbReference type="EMBL" id="JACWZZ010000004">
    <property type="protein sequence ID" value="MBD2716714.1"/>
    <property type="molecule type" value="Genomic_DNA"/>
</dbReference>
<comment type="caution">
    <text evidence="2">The sequence shown here is derived from an EMBL/GenBank/DDBJ whole genome shotgun (WGS) entry which is preliminary data.</text>
</comment>
<dbReference type="Proteomes" id="UP000642468">
    <property type="component" value="Unassembled WGS sequence"/>
</dbReference>
<sequence>MPATTSNTLDLVSYAHAILLRIWQPGTIYVKAGVDFDGFEAAGQPQLNLFEKGPEITRPQSVALMQQLDKLNFRYGRATVQVAAALSPKGQTAPWQGQTQHRTPARITSWDELWEVGLVTSVNNAFTHPSRHAARKQCPLPPNRPLNSSFTFTFQRDFHGHDFYPVTVPRRHLQRLGSGLLFEYVADTYLAQQPAEALRFTRSTILFPLTHGL</sequence>
<proteinExistence type="predicted"/>
<gene>
    <name evidence="2" type="ORF">IC231_16825</name>
</gene>
<evidence type="ECO:0000259" key="1">
    <source>
        <dbReference type="Pfam" id="PF13438"/>
    </source>
</evidence>
<name>A0ABR8JPJ4_9BACT</name>
<accession>A0ABR8JPJ4</accession>
<organism evidence="2 3">
    <name type="scientific">Hymenobacter duratus</name>
    <dbReference type="NCBI Taxonomy" id="2771356"/>
    <lineage>
        <taxon>Bacteria</taxon>
        <taxon>Pseudomonadati</taxon>
        <taxon>Bacteroidota</taxon>
        <taxon>Cytophagia</taxon>
        <taxon>Cytophagales</taxon>
        <taxon>Hymenobacteraceae</taxon>
        <taxon>Hymenobacter</taxon>
    </lineage>
</organism>
<feature type="domain" description="DUF4113" evidence="1">
    <location>
        <begin position="63"/>
        <end position="116"/>
    </location>
</feature>